<evidence type="ECO:0008006" key="3">
    <source>
        <dbReference type="Google" id="ProtNLM"/>
    </source>
</evidence>
<dbReference type="RefSeq" id="WP_104473729.1">
    <property type="nucleotide sequence ID" value="NZ_CP041291.1"/>
</dbReference>
<name>A0AAW8Z4M6_9GAMM</name>
<evidence type="ECO:0000313" key="2">
    <source>
        <dbReference type="Proteomes" id="UP001284654"/>
    </source>
</evidence>
<dbReference type="GeneID" id="69465204"/>
<organism evidence="1 2">
    <name type="scientific">Acinetobacter indicus</name>
    <dbReference type="NCBI Taxonomy" id="756892"/>
    <lineage>
        <taxon>Bacteria</taxon>
        <taxon>Pseudomonadati</taxon>
        <taxon>Pseudomonadota</taxon>
        <taxon>Gammaproteobacteria</taxon>
        <taxon>Moraxellales</taxon>
        <taxon>Moraxellaceae</taxon>
        <taxon>Acinetobacter</taxon>
    </lineage>
</organism>
<reference evidence="1" key="1">
    <citation type="submission" date="2023-10" db="EMBL/GenBank/DDBJ databases">
        <authorList>
            <person name="Sykes E.M.E."/>
            <person name="Khan I.U.H."/>
            <person name="Kumar A."/>
        </authorList>
    </citation>
    <scope>NUCLEOTIDE SEQUENCE</scope>
    <source>
        <strain evidence="1">IK5</strain>
    </source>
</reference>
<evidence type="ECO:0000313" key="1">
    <source>
        <dbReference type="EMBL" id="MDV4315020.1"/>
    </source>
</evidence>
<accession>A0AAW8Z4M6</accession>
<sequence>MSYLNLATHQVLLRSYEELAILHNRKNKPENSKLTDDRFSESYLKVFCKEEKIIDNYVYNFPLLSLNAAIVEGALRYILSQNLRQEINKHIEENLRRGATGKSPYENILDTFLIKLENEGGIEKLFNFYIGFLKFNINKEVNPDICNKIRILFSLRNILAHGTTFVEIDPELIDENNEAFFKQQKTLEAVRKLLNELYGQDDLLRNLSHFELPKYFMGITQEFLKEFKIKFGNKHKLSDDDNRFLDKIIEYSWGYRLV</sequence>
<protein>
    <recommendedName>
        <fullName evidence="3">Apea-like HEPN domain-containing protein</fullName>
    </recommendedName>
</protein>
<dbReference type="Proteomes" id="UP001284654">
    <property type="component" value="Unassembled WGS sequence"/>
</dbReference>
<proteinExistence type="predicted"/>
<dbReference type="EMBL" id="JAWJYY010000001">
    <property type="protein sequence ID" value="MDV4315020.1"/>
    <property type="molecule type" value="Genomic_DNA"/>
</dbReference>
<comment type="caution">
    <text evidence="1">The sequence shown here is derived from an EMBL/GenBank/DDBJ whole genome shotgun (WGS) entry which is preliminary data.</text>
</comment>
<dbReference type="AlphaFoldDB" id="A0AAW8Z4M6"/>
<gene>
    <name evidence="1" type="ORF">MSG88_04380</name>
</gene>